<dbReference type="EMBL" id="CM045758">
    <property type="protein sequence ID" value="KAI8030055.1"/>
    <property type="molecule type" value="Genomic_DNA"/>
</dbReference>
<evidence type="ECO:0000313" key="2">
    <source>
        <dbReference type="Proteomes" id="UP001060215"/>
    </source>
</evidence>
<proteinExistence type="predicted"/>
<comment type="caution">
    <text evidence="1">The sequence shown here is derived from an EMBL/GenBank/DDBJ whole genome shotgun (WGS) entry which is preliminary data.</text>
</comment>
<gene>
    <name evidence="1" type="ORF">LOK49_LG01G00998</name>
</gene>
<reference evidence="1 2" key="1">
    <citation type="journal article" date="2022" name="Plant J.">
        <title>Chromosome-level genome of Camellia lanceoleosa provides a valuable resource for understanding genome evolution and self-incompatibility.</title>
        <authorList>
            <person name="Gong W."/>
            <person name="Xiao S."/>
            <person name="Wang L."/>
            <person name="Liao Z."/>
            <person name="Chang Y."/>
            <person name="Mo W."/>
            <person name="Hu G."/>
            <person name="Li W."/>
            <person name="Zhao G."/>
            <person name="Zhu H."/>
            <person name="Hu X."/>
            <person name="Ji K."/>
            <person name="Xiang X."/>
            <person name="Song Q."/>
            <person name="Yuan D."/>
            <person name="Jin S."/>
            <person name="Zhang L."/>
        </authorList>
    </citation>
    <scope>NUCLEOTIDE SEQUENCE [LARGE SCALE GENOMIC DNA]</scope>
    <source>
        <strain evidence="1">SQ_2022a</strain>
    </source>
</reference>
<evidence type="ECO:0000313" key="1">
    <source>
        <dbReference type="EMBL" id="KAI8030055.1"/>
    </source>
</evidence>
<keyword evidence="2" id="KW-1185">Reference proteome</keyword>
<dbReference type="Proteomes" id="UP001060215">
    <property type="component" value="Chromosome 1"/>
</dbReference>
<accession>A0ACC0IWK3</accession>
<sequence>MNIQEKAAAGHLPNIFRSLGRLLLESFVKKFILELKSYGADIGAENTSNFIYNYAISMPNLALCLSPLLLSWHPPDSFPTTSRSGSTSHGSVSADLSFFNNGASLSSKYQSII</sequence>
<organism evidence="1 2">
    <name type="scientific">Camellia lanceoleosa</name>
    <dbReference type="NCBI Taxonomy" id="1840588"/>
    <lineage>
        <taxon>Eukaryota</taxon>
        <taxon>Viridiplantae</taxon>
        <taxon>Streptophyta</taxon>
        <taxon>Embryophyta</taxon>
        <taxon>Tracheophyta</taxon>
        <taxon>Spermatophyta</taxon>
        <taxon>Magnoliopsida</taxon>
        <taxon>eudicotyledons</taxon>
        <taxon>Gunneridae</taxon>
        <taxon>Pentapetalae</taxon>
        <taxon>asterids</taxon>
        <taxon>Ericales</taxon>
        <taxon>Theaceae</taxon>
        <taxon>Camellia</taxon>
    </lineage>
</organism>
<name>A0ACC0IWK3_9ERIC</name>
<protein>
    <submittedName>
        <fullName evidence="1">Uncharacterized protein</fullName>
    </submittedName>
</protein>